<feature type="domain" description="DUF6531" evidence="3">
    <location>
        <begin position="169"/>
        <end position="221"/>
    </location>
</feature>
<proteinExistence type="predicted"/>
<dbReference type="PANTHER" id="PTHR32305">
    <property type="match status" value="1"/>
</dbReference>
<reference evidence="5 6" key="1">
    <citation type="submission" date="2018-01" db="EMBL/GenBank/DDBJ databases">
        <title>Genome sequence of Iodobacter sp. strain PCH194 isolated from Indian Trans-Himalaya.</title>
        <authorList>
            <person name="Kumar V."/>
            <person name="Thakur V."/>
            <person name="Kumar S."/>
            <person name="Singh D."/>
        </authorList>
    </citation>
    <scope>NUCLEOTIDE SEQUENCE [LARGE SCALE GENOMIC DNA]</scope>
    <source>
        <strain evidence="5 6">PCH194</strain>
    </source>
</reference>
<dbReference type="Pfam" id="PF20148">
    <property type="entry name" value="DUF6531"/>
    <property type="match status" value="1"/>
</dbReference>
<keyword evidence="6" id="KW-1185">Reference proteome</keyword>
<name>A0A7G3G7X6_9NEIS</name>
<dbReference type="EMBL" id="CP025781">
    <property type="protein sequence ID" value="QBC43326.1"/>
    <property type="molecule type" value="Genomic_DNA"/>
</dbReference>
<dbReference type="InterPro" id="IPR045351">
    <property type="entry name" value="DUF6531"/>
</dbReference>
<evidence type="ECO:0000256" key="2">
    <source>
        <dbReference type="SAM" id="SignalP"/>
    </source>
</evidence>
<feature type="chain" id="PRO_5028971557" description="Cell wall-associated polypeptide CWBP200" evidence="2">
    <location>
        <begin position="24"/>
        <end position="748"/>
    </location>
</feature>
<dbReference type="InterPro" id="IPR006530">
    <property type="entry name" value="YD"/>
</dbReference>
<accession>A0A7G3G7X6</accession>
<evidence type="ECO:0000256" key="1">
    <source>
        <dbReference type="ARBA" id="ARBA00022737"/>
    </source>
</evidence>
<feature type="domain" description="Teneurin-like YD-shell" evidence="4">
    <location>
        <begin position="309"/>
        <end position="429"/>
    </location>
</feature>
<dbReference type="Gene3D" id="2.180.10.10">
    <property type="entry name" value="RHS repeat-associated core"/>
    <property type="match status" value="2"/>
</dbReference>
<dbReference type="Pfam" id="PF05593">
    <property type="entry name" value="RHS_repeat"/>
    <property type="match status" value="4"/>
</dbReference>
<dbReference type="KEGG" id="ifl:C1H71_07080"/>
<keyword evidence="1" id="KW-0677">Repeat</keyword>
<dbReference type="AlphaFoldDB" id="A0A7G3G7X6"/>
<dbReference type="InterPro" id="IPR056823">
    <property type="entry name" value="TEN-like_YD-shell"/>
</dbReference>
<dbReference type="InterPro" id="IPR050708">
    <property type="entry name" value="T6SS_VgrG/RHS"/>
</dbReference>
<organism evidence="5 6">
    <name type="scientific">Iodobacter fluviatilis</name>
    <dbReference type="NCBI Taxonomy" id="537"/>
    <lineage>
        <taxon>Bacteria</taxon>
        <taxon>Pseudomonadati</taxon>
        <taxon>Pseudomonadota</taxon>
        <taxon>Betaproteobacteria</taxon>
        <taxon>Neisseriales</taxon>
        <taxon>Chitinibacteraceae</taxon>
        <taxon>Iodobacter</taxon>
    </lineage>
</organism>
<dbReference type="NCBIfam" id="TIGR01643">
    <property type="entry name" value="YD_repeat_2x"/>
    <property type="match status" value="5"/>
</dbReference>
<keyword evidence="2" id="KW-0732">Signal</keyword>
<dbReference type="Pfam" id="PF25023">
    <property type="entry name" value="TEN_YD-shell"/>
    <property type="match status" value="1"/>
</dbReference>
<evidence type="ECO:0008006" key="7">
    <source>
        <dbReference type="Google" id="ProtNLM"/>
    </source>
</evidence>
<dbReference type="PANTHER" id="PTHR32305:SF15">
    <property type="entry name" value="PROTEIN RHSA-RELATED"/>
    <property type="match status" value="1"/>
</dbReference>
<evidence type="ECO:0000259" key="3">
    <source>
        <dbReference type="Pfam" id="PF20148"/>
    </source>
</evidence>
<protein>
    <recommendedName>
        <fullName evidence="7">Cell wall-associated polypeptide CWBP200</fullName>
    </recommendedName>
</protein>
<sequence>MYIGKMAKIIFVFILMVSGSVFAAGLQCYTTLAYSVPKASPCFLDRNSAASWGWNNSVSADGSHQAIDGNEDQSEYSFAGLLQNGTGPSGYWWAYNFSSPRWGNSGPWPYLPLFQCNDQQFPGFVSNSCRPKCDVGLYLGPNNNCQPLVACPNGLCEQPELGVPNTCTGNPINTATGNKLQTEPDFIWGNGLKFTRYYNGSSVAEQGLGIGWKHNLMRRIVPVAPILDGVSSFHLAIAPKDADPDWLAYYGLINTSSVSSVAQYLLEREDGKRFAFSSNGQAQSSTAENPYQLIISPDGFTVKEGTNTESYDKQGKLIQIAMLNGQSMAFSYDESGRLSKIVDKLGRQLVFNYESSIYLSSVQADEVTVASYAYDAGRLSKVTYADNTSRQYLYEDTRNPTLLTGLIDESGQRFASWAYNEQGQAISSEHAGGVDKFTLNFGGDPASGTRWTEETDPLGSVRRYQFKLVAGTWRLQGKDQPGGAGCSAASNNLLYDANGNVTSRTDFNGNKTTYVYDLARLLETSRTEAAGTPLARTISTEWHATWRLPLKVTEPGRATTFQYDDKANLLNKAITADGQTRRWSWTYADLGQVKTSTDPDGKTSSYQYDAQSNLTALTNAAQQMTQFTRYDANGNPLEILSPDGIKSILTYDARNRLISRQVGAALSRFDYWPTGLLKQATLPSGLVINYLYDAAHRLSEITDNQGHREVYTLNKAGLQEQVDRYDPDSTLANGLLQVQQAQSVKPAK</sequence>
<evidence type="ECO:0000313" key="5">
    <source>
        <dbReference type="EMBL" id="QBC43326.1"/>
    </source>
</evidence>
<gene>
    <name evidence="5" type="ORF">C1H71_07080</name>
</gene>
<evidence type="ECO:0000259" key="4">
    <source>
        <dbReference type="Pfam" id="PF25023"/>
    </source>
</evidence>
<evidence type="ECO:0000313" key="6">
    <source>
        <dbReference type="Proteomes" id="UP000515917"/>
    </source>
</evidence>
<dbReference type="Proteomes" id="UP000515917">
    <property type="component" value="Chromosome"/>
</dbReference>
<dbReference type="InterPro" id="IPR031325">
    <property type="entry name" value="RHS_repeat"/>
</dbReference>
<feature type="signal peptide" evidence="2">
    <location>
        <begin position="1"/>
        <end position="23"/>
    </location>
</feature>